<evidence type="ECO:0000313" key="1">
    <source>
        <dbReference type="EMBL" id="KAJ8684077.1"/>
    </source>
</evidence>
<sequence>MAPDRPVAEANESPPRLRIPTPLPKFRQEFSDDEFSGTDTRPDDQQELEAKLEAFEDPSLHDSEEIIIEEEVPLKSERSADDKGGSQSDDDLTSLSWLHQQNLLKGLELTEHHGVIKTVRVENILNNNIECEDSLDNSESTHSISSIESFSPGTCLQ</sequence>
<name>A0ACC2PKV3_9HYME</name>
<keyword evidence="2" id="KW-1185">Reference proteome</keyword>
<dbReference type="Proteomes" id="UP001239111">
    <property type="component" value="Chromosome 1"/>
</dbReference>
<organism evidence="1 2">
    <name type="scientific">Eretmocerus hayati</name>
    <dbReference type="NCBI Taxonomy" id="131215"/>
    <lineage>
        <taxon>Eukaryota</taxon>
        <taxon>Metazoa</taxon>
        <taxon>Ecdysozoa</taxon>
        <taxon>Arthropoda</taxon>
        <taxon>Hexapoda</taxon>
        <taxon>Insecta</taxon>
        <taxon>Pterygota</taxon>
        <taxon>Neoptera</taxon>
        <taxon>Endopterygota</taxon>
        <taxon>Hymenoptera</taxon>
        <taxon>Apocrita</taxon>
        <taxon>Proctotrupomorpha</taxon>
        <taxon>Chalcidoidea</taxon>
        <taxon>Aphelinidae</taxon>
        <taxon>Aphelininae</taxon>
        <taxon>Eretmocerus</taxon>
    </lineage>
</organism>
<accession>A0ACC2PKV3</accession>
<reference evidence="1" key="1">
    <citation type="submission" date="2023-04" db="EMBL/GenBank/DDBJ databases">
        <title>A chromosome-level genome assembly of the parasitoid wasp Eretmocerus hayati.</title>
        <authorList>
            <person name="Zhong Y."/>
            <person name="Liu S."/>
            <person name="Liu Y."/>
        </authorList>
    </citation>
    <scope>NUCLEOTIDE SEQUENCE</scope>
    <source>
        <strain evidence="1">ZJU_SS_LIU_2023</strain>
    </source>
</reference>
<proteinExistence type="predicted"/>
<protein>
    <submittedName>
        <fullName evidence="1">Uncharacterized protein</fullName>
    </submittedName>
</protein>
<comment type="caution">
    <text evidence="1">The sequence shown here is derived from an EMBL/GenBank/DDBJ whole genome shotgun (WGS) entry which is preliminary data.</text>
</comment>
<dbReference type="EMBL" id="CM056741">
    <property type="protein sequence ID" value="KAJ8684077.1"/>
    <property type="molecule type" value="Genomic_DNA"/>
</dbReference>
<evidence type="ECO:0000313" key="2">
    <source>
        <dbReference type="Proteomes" id="UP001239111"/>
    </source>
</evidence>
<gene>
    <name evidence="1" type="ORF">QAD02_019869</name>
</gene>